<dbReference type="EMBL" id="CP001958">
    <property type="protein sequence ID" value="ADG99211.1"/>
    <property type="molecule type" value="Genomic_DNA"/>
</dbReference>
<feature type="compositionally biased region" description="Acidic residues" evidence="6">
    <location>
        <begin position="340"/>
        <end position="351"/>
    </location>
</feature>
<keyword evidence="2" id="KW-1003">Cell membrane</keyword>
<evidence type="ECO:0000256" key="4">
    <source>
        <dbReference type="ARBA" id="ARBA00022989"/>
    </source>
</evidence>
<evidence type="ECO:0000313" key="9">
    <source>
        <dbReference type="Proteomes" id="UP000002247"/>
    </source>
</evidence>
<sequence>MTESAAATGAAHEEAQDKKEGVLDRLQSWFAGLQEKWPPLAHLVRAVERYQDRKADFFAAGVTYYSVLSLFPLIMIGFAILGQVLIQNPEMLDHIKDRITSTAQGGLAKQLNQLIDAAIASRGTVGTVGLGLGLWSGLGWIAAIRESLTQLWQQEEDDKNWFATKFSDLFALLSFGLALVVVFGLITLSKSSWLSKAIGRVGLGDWSGAQSVVTIASTVLATLAAWVLFSFVISRLPRKAVALRDAFEAGLIGAVLFEIFLELAWLLLKGVTNGPAGKTFGPILGFMVFLFFTARILLFSTAWAATERGAEARSAQLEEASRARAGAATGWLAGTFGLADEDQGEESEGGESEGGGPGKDAHTGR</sequence>
<feature type="region of interest" description="Disordered" evidence="6">
    <location>
        <begin position="340"/>
        <end position="365"/>
    </location>
</feature>
<dbReference type="PANTHER" id="PTHR30213:SF1">
    <property type="entry name" value="INNER MEMBRANE PROTEIN YHJD"/>
    <property type="match status" value="1"/>
</dbReference>
<keyword evidence="4 7" id="KW-1133">Transmembrane helix</keyword>
<dbReference type="eggNOG" id="COG1295">
    <property type="taxonomic scope" value="Bacteria"/>
</dbReference>
<dbReference type="RefSeq" id="WP_013139660.1">
    <property type="nucleotide sequence ID" value="NC_014168.1"/>
</dbReference>
<keyword evidence="5 7" id="KW-0472">Membrane</keyword>
<dbReference type="Proteomes" id="UP000002247">
    <property type="component" value="Chromosome"/>
</dbReference>
<feature type="transmembrane region" description="Helical" evidence="7">
    <location>
        <begin position="169"/>
        <end position="188"/>
    </location>
</feature>
<comment type="subcellular location">
    <subcellularLocation>
        <location evidence="1">Cell membrane</location>
        <topology evidence="1">Multi-pass membrane protein</topology>
    </subcellularLocation>
</comment>
<evidence type="ECO:0000313" key="8">
    <source>
        <dbReference type="EMBL" id="ADG99211.1"/>
    </source>
</evidence>
<evidence type="ECO:0000256" key="6">
    <source>
        <dbReference type="SAM" id="MobiDB-lite"/>
    </source>
</evidence>
<keyword evidence="3 7" id="KW-0812">Transmembrane</keyword>
<reference evidence="8 9" key="1">
    <citation type="journal article" date="2010" name="Stand. Genomic Sci.">
        <title>Complete genome sequence of Segniliparus rotundus type strain (CDC 1076).</title>
        <authorList>
            <person name="Sikorski J."/>
            <person name="Lapidus A."/>
            <person name="Copeland A."/>
            <person name="Misra M."/>
            <person name="Glavina Del Rio T."/>
            <person name="Nolan M."/>
            <person name="Lucas S."/>
            <person name="Chen F."/>
            <person name="Tice H."/>
            <person name="Cheng J.F."/>
            <person name="Jando M."/>
            <person name="Schneider S."/>
            <person name="Bruce D."/>
            <person name="Goodwin L."/>
            <person name="Pitluck S."/>
            <person name="Liolios K."/>
            <person name="Mikhailova N."/>
            <person name="Pati A."/>
            <person name="Ivanova N."/>
            <person name="Mavromatis K."/>
            <person name="Chen A."/>
            <person name="Palaniappan K."/>
            <person name="Chertkov O."/>
            <person name="Land M."/>
            <person name="Hauser L."/>
            <person name="Chang Y.J."/>
            <person name="Jeffries C.D."/>
            <person name="Brettin T."/>
            <person name="Detter J.C."/>
            <person name="Han C."/>
            <person name="Rohde M."/>
            <person name="Goker M."/>
            <person name="Bristow J."/>
            <person name="Eisen J.A."/>
            <person name="Markowitz V."/>
            <person name="Hugenholtz P."/>
            <person name="Kyrpides N.C."/>
            <person name="Klenk H.P."/>
        </authorList>
    </citation>
    <scope>NUCLEOTIDE SEQUENCE [LARGE SCALE GENOMIC DNA]</scope>
    <source>
        <strain evidence="9">ATCC BAA-972 / CDC 1076 / CIP 108378 / DSM 44985 / JCM 13578</strain>
    </source>
</reference>
<evidence type="ECO:0000256" key="2">
    <source>
        <dbReference type="ARBA" id="ARBA00022475"/>
    </source>
</evidence>
<feature type="transmembrane region" description="Helical" evidence="7">
    <location>
        <begin position="208"/>
        <end position="234"/>
    </location>
</feature>
<dbReference type="InterPro" id="IPR017039">
    <property type="entry name" value="Virul_fac_BrkB"/>
</dbReference>
<keyword evidence="9" id="KW-1185">Reference proteome</keyword>
<dbReference type="PANTHER" id="PTHR30213">
    <property type="entry name" value="INNER MEMBRANE PROTEIN YHJD"/>
    <property type="match status" value="1"/>
</dbReference>
<evidence type="ECO:0000256" key="3">
    <source>
        <dbReference type="ARBA" id="ARBA00022692"/>
    </source>
</evidence>
<dbReference type="GO" id="GO:0005886">
    <property type="term" value="C:plasma membrane"/>
    <property type="evidence" value="ECO:0007669"/>
    <property type="project" value="UniProtKB-SubCell"/>
</dbReference>
<dbReference type="STRING" id="640132.Srot_2779"/>
<feature type="transmembrane region" description="Helical" evidence="7">
    <location>
        <begin position="62"/>
        <end position="86"/>
    </location>
</feature>
<name>D6ZD24_SEGRD</name>
<evidence type="ECO:0000256" key="1">
    <source>
        <dbReference type="ARBA" id="ARBA00004651"/>
    </source>
</evidence>
<gene>
    <name evidence="8" type="ordered locus">Srot_2779</name>
</gene>
<protein>
    <submittedName>
        <fullName evidence="8">Ribonuclease BN</fullName>
    </submittedName>
</protein>
<dbReference type="HOGENOM" id="CLU_050028_0_1_11"/>
<dbReference type="AlphaFoldDB" id="D6ZD24"/>
<dbReference type="KEGG" id="srt:Srot_2779"/>
<feature type="transmembrane region" description="Helical" evidence="7">
    <location>
        <begin position="246"/>
        <end position="268"/>
    </location>
</feature>
<evidence type="ECO:0000256" key="5">
    <source>
        <dbReference type="ARBA" id="ARBA00023136"/>
    </source>
</evidence>
<accession>D6ZD24</accession>
<proteinExistence type="predicted"/>
<organism evidence="8 9">
    <name type="scientific">Segniliparus rotundus (strain ATCC BAA-972 / CDC 1076 / CIP 108378 / DSM 44985 / JCM 13578)</name>
    <dbReference type="NCBI Taxonomy" id="640132"/>
    <lineage>
        <taxon>Bacteria</taxon>
        <taxon>Bacillati</taxon>
        <taxon>Actinomycetota</taxon>
        <taxon>Actinomycetes</taxon>
        <taxon>Mycobacteriales</taxon>
        <taxon>Segniliparaceae</taxon>
        <taxon>Segniliparus</taxon>
    </lineage>
</organism>
<feature type="transmembrane region" description="Helical" evidence="7">
    <location>
        <begin position="280"/>
        <end position="305"/>
    </location>
</feature>
<dbReference type="Pfam" id="PF03631">
    <property type="entry name" value="Virul_fac_BrkB"/>
    <property type="match status" value="1"/>
</dbReference>
<evidence type="ECO:0000256" key="7">
    <source>
        <dbReference type="SAM" id="Phobius"/>
    </source>
</evidence>